<dbReference type="GeneID" id="111086643"/>
<keyword evidence="2" id="KW-0472">Membrane</keyword>
<protein>
    <submittedName>
        <fullName evidence="5">Uncharacterized protein LOC111086643 isoform X1</fullName>
    </submittedName>
</protein>
<keyword evidence="2" id="KW-0812">Transmembrane</keyword>
<accession>A0ABM1SQY5</accession>
<gene>
    <name evidence="5" type="primary">LOC111086643</name>
</gene>
<sequence>MKDEERVHKMNFSKTMVTGSKKDVRLLLLLICCVMWCFSQFSRTEASELGQKFIGTACSSDRDCMALYITCSNGVCSCDPTFTSSKIPYFIVAACKEDRKLGDLCSSDEECKTPHSHCSVGNCECDSGYIKELRVGENVCAKYEGKNNDVRVLETRNSPTYEHMKFELSKWPLVAAIVVVLLILTLCIYFCFRRCKSDQQQGPQQQQQQAQSSANYQSCPQASGPPVVTGALSQQMNYLPYPLASGYGGGPPSTSGLGGSFPVGGYVAYPPSGTHCYYGTPRPGGYQGYPPVLGYPGYSSNSQTEQYQGYPPVSGPPVYGNPPQMANYMCPPYATHSAGFSECFQPAVPFPVSGASYPPPTAFTTSPVHPSAPPDNGENRQDSPPLYCASQGLQEVQPK</sequence>
<proteinExistence type="predicted"/>
<keyword evidence="4" id="KW-1185">Reference proteome</keyword>
<feature type="region of interest" description="Disordered" evidence="1">
    <location>
        <begin position="355"/>
        <end position="399"/>
    </location>
</feature>
<reference evidence="5" key="1">
    <citation type="submission" date="2025-08" db="UniProtKB">
        <authorList>
            <consortium name="RefSeq"/>
        </authorList>
    </citation>
    <scope>IDENTIFICATION</scope>
    <source>
        <tissue evidence="5">Muscle</tissue>
    </source>
</reference>
<evidence type="ECO:0000259" key="3">
    <source>
        <dbReference type="Pfam" id="PF01683"/>
    </source>
</evidence>
<feature type="domain" description="EB" evidence="3">
    <location>
        <begin position="94"/>
        <end position="132"/>
    </location>
</feature>
<evidence type="ECO:0000313" key="5">
    <source>
        <dbReference type="RefSeq" id="XP_022246041.1"/>
    </source>
</evidence>
<dbReference type="RefSeq" id="XP_022246041.1">
    <property type="nucleotide sequence ID" value="XM_022390333.1"/>
</dbReference>
<dbReference type="Pfam" id="PF01683">
    <property type="entry name" value="EB"/>
    <property type="match status" value="1"/>
</dbReference>
<dbReference type="Proteomes" id="UP000694941">
    <property type="component" value="Unplaced"/>
</dbReference>
<feature type="compositionally biased region" description="Polar residues" evidence="1">
    <location>
        <begin position="212"/>
        <end position="221"/>
    </location>
</feature>
<feature type="transmembrane region" description="Helical" evidence="2">
    <location>
        <begin position="171"/>
        <end position="192"/>
    </location>
</feature>
<organism evidence="4 5">
    <name type="scientific">Limulus polyphemus</name>
    <name type="common">Atlantic horseshoe crab</name>
    <dbReference type="NCBI Taxonomy" id="6850"/>
    <lineage>
        <taxon>Eukaryota</taxon>
        <taxon>Metazoa</taxon>
        <taxon>Ecdysozoa</taxon>
        <taxon>Arthropoda</taxon>
        <taxon>Chelicerata</taxon>
        <taxon>Merostomata</taxon>
        <taxon>Xiphosura</taxon>
        <taxon>Limulidae</taxon>
        <taxon>Limulus</taxon>
    </lineage>
</organism>
<evidence type="ECO:0000256" key="2">
    <source>
        <dbReference type="SAM" id="Phobius"/>
    </source>
</evidence>
<evidence type="ECO:0000313" key="4">
    <source>
        <dbReference type="Proteomes" id="UP000694941"/>
    </source>
</evidence>
<feature type="region of interest" description="Disordered" evidence="1">
    <location>
        <begin position="203"/>
        <end position="222"/>
    </location>
</feature>
<dbReference type="InterPro" id="IPR006149">
    <property type="entry name" value="EB_dom"/>
</dbReference>
<keyword evidence="2" id="KW-1133">Transmembrane helix</keyword>
<name>A0ABM1SQY5_LIMPO</name>
<evidence type="ECO:0000256" key="1">
    <source>
        <dbReference type="SAM" id="MobiDB-lite"/>
    </source>
</evidence>